<evidence type="ECO:0000256" key="9">
    <source>
        <dbReference type="ARBA" id="ARBA00023125"/>
    </source>
</evidence>
<comment type="caution">
    <text evidence="12">The sequence shown here is derived from an EMBL/GenBank/DDBJ whole genome shotgun (WGS) entry which is preliminary data.</text>
</comment>
<evidence type="ECO:0000256" key="7">
    <source>
        <dbReference type="ARBA" id="ARBA00022801"/>
    </source>
</evidence>
<dbReference type="PANTHER" id="PTHR30195:SF15">
    <property type="entry name" value="TYPE I RESTRICTION ENZYME HINDI ENDONUCLEASE SUBUNIT"/>
    <property type="match status" value="1"/>
</dbReference>
<dbReference type="AlphaFoldDB" id="A0A367XK27"/>
<dbReference type="Gene3D" id="3.90.1570.50">
    <property type="match status" value="1"/>
</dbReference>
<comment type="catalytic activity">
    <reaction evidence="1 10">
        <text>Endonucleolytic cleavage of DNA to give random double-stranded fragments with terminal 5'-phosphates, ATP is simultaneously hydrolyzed.</text>
        <dbReference type="EC" id="3.1.21.3"/>
    </reaction>
</comment>
<dbReference type="GO" id="GO:0005524">
    <property type="term" value="F:ATP binding"/>
    <property type="evidence" value="ECO:0007669"/>
    <property type="project" value="UniProtKB-KW"/>
</dbReference>
<name>A0A367XK27_9PROT</name>
<dbReference type="GO" id="GO:0004386">
    <property type="term" value="F:helicase activity"/>
    <property type="evidence" value="ECO:0007669"/>
    <property type="project" value="UniProtKB-KW"/>
</dbReference>
<dbReference type="GO" id="GO:0009307">
    <property type="term" value="P:DNA restriction-modification system"/>
    <property type="evidence" value="ECO:0007669"/>
    <property type="project" value="UniProtKB-KW"/>
</dbReference>
<dbReference type="NCBIfam" id="TIGR00348">
    <property type="entry name" value="hsdR"/>
    <property type="match status" value="1"/>
</dbReference>
<dbReference type="Pfam" id="PF11867">
    <property type="entry name" value="T1RH-like_C"/>
    <property type="match status" value="1"/>
</dbReference>
<evidence type="ECO:0000256" key="10">
    <source>
        <dbReference type="RuleBase" id="RU364115"/>
    </source>
</evidence>
<evidence type="ECO:0000256" key="8">
    <source>
        <dbReference type="ARBA" id="ARBA00022840"/>
    </source>
</evidence>
<dbReference type="RefSeq" id="WP_114086582.1">
    <property type="nucleotide sequence ID" value="NZ_JPWH01000001.1"/>
</dbReference>
<evidence type="ECO:0000313" key="12">
    <source>
        <dbReference type="EMBL" id="RCK54006.1"/>
    </source>
</evidence>
<dbReference type="Pfam" id="PF22679">
    <property type="entry name" value="T1R_D3-like"/>
    <property type="match status" value="1"/>
</dbReference>
<keyword evidence="8 10" id="KW-0067">ATP-binding</keyword>
<evidence type="ECO:0000259" key="11">
    <source>
        <dbReference type="PROSITE" id="PS51192"/>
    </source>
</evidence>
<dbReference type="SUPFAM" id="SSF52540">
    <property type="entry name" value="P-loop containing nucleoside triphosphate hydrolases"/>
    <property type="match status" value="2"/>
</dbReference>
<dbReference type="CDD" id="cd22332">
    <property type="entry name" value="HsdR_N"/>
    <property type="match status" value="1"/>
</dbReference>
<keyword evidence="9 10" id="KW-0238">DNA-binding</keyword>
<dbReference type="OrthoDB" id="9758243at2"/>
<evidence type="ECO:0000256" key="2">
    <source>
        <dbReference type="ARBA" id="ARBA00008598"/>
    </source>
</evidence>
<keyword evidence="6" id="KW-0255">Endonuclease</keyword>
<gene>
    <name evidence="12" type="ORF">TH25_01205</name>
</gene>
<dbReference type="PROSITE" id="PS51192">
    <property type="entry name" value="HELICASE_ATP_BIND_1"/>
    <property type="match status" value="1"/>
</dbReference>
<proteinExistence type="inferred from homology"/>
<feature type="domain" description="Helicase ATP-binding" evidence="11">
    <location>
        <begin position="292"/>
        <end position="456"/>
    </location>
</feature>
<dbReference type="InterPro" id="IPR021810">
    <property type="entry name" value="T1RH-like_C"/>
</dbReference>
<dbReference type="InterPro" id="IPR004473">
    <property type="entry name" value="Restrct_endonuc_typeI_HsdR"/>
</dbReference>
<dbReference type="InterPro" id="IPR014001">
    <property type="entry name" value="Helicase_ATP-bd"/>
</dbReference>
<reference evidence="12 13" key="1">
    <citation type="submission" date="2014-07" db="EMBL/GenBank/DDBJ databases">
        <title>Draft genome sequence of Thalassospira profundimaris S25-3-2.</title>
        <authorList>
            <person name="Lai Q."/>
            <person name="Shao Z."/>
        </authorList>
    </citation>
    <scope>NUCLEOTIDE SEQUENCE [LARGE SCALE GENOMIC DNA]</scope>
    <source>
        <strain evidence="12 13">S25-3-2</strain>
    </source>
</reference>
<dbReference type="InterPro" id="IPR040980">
    <property type="entry name" value="SWI2_SNF2"/>
</dbReference>
<evidence type="ECO:0000256" key="1">
    <source>
        <dbReference type="ARBA" id="ARBA00000851"/>
    </source>
</evidence>
<dbReference type="GO" id="GO:0003677">
    <property type="term" value="F:DNA binding"/>
    <property type="evidence" value="ECO:0007669"/>
    <property type="project" value="UniProtKB-KW"/>
</dbReference>
<evidence type="ECO:0000256" key="6">
    <source>
        <dbReference type="ARBA" id="ARBA00022759"/>
    </source>
</evidence>
<dbReference type="InterPro" id="IPR027417">
    <property type="entry name" value="P-loop_NTPase"/>
</dbReference>
<dbReference type="InterPro" id="IPR055180">
    <property type="entry name" value="HsdR_RecA-like_helicase_dom_2"/>
</dbReference>
<evidence type="ECO:0000256" key="5">
    <source>
        <dbReference type="ARBA" id="ARBA00022747"/>
    </source>
</evidence>
<keyword evidence="4 10" id="KW-0547">Nucleotide-binding</keyword>
<dbReference type="EMBL" id="JPWH01000001">
    <property type="protein sequence ID" value="RCK54006.1"/>
    <property type="molecule type" value="Genomic_DNA"/>
</dbReference>
<keyword evidence="7 10" id="KW-0378">Hydrolase</keyword>
<protein>
    <recommendedName>
        <fullName evidence="10">Type I restriction enzyme endonuclease subunit</fullName>
        <shortName evidence="10">R protein</shortName>
        <ecNumber evidence="10">3.1.21.3</ecNumber>
    </recommendedName>
</protein>
<dbReference type="SMART" id="SM00487">
    <property type="entry name" value="DEXDc"/>
    <property type="match status" value="1"/>
</dbReference>
<dbReference type="CDD" id="cd18800">
    <property type="entry name" value="SF2_C_EcoR124I-like"/>
    <property type="match status" value="1"/>
</dbReference>
<dbReference type="Pfam" id="PF04313">
    <property type="entry name" value="HSDR_N"/>
    <property type="match status" value="1"/>
</dbReference>
<keyword evidence="12" id="KW-0347">Helicase</keyword>
<dbReference type="CDD" id="cd18030">
    <property type="entry name" value="DEXHc_RE_I_HsdR"/>
    <property type="match status" value="1"/>
</dbReference>
<comment type="function">
    <text evidence="10">Subunit R is required for both nuclease and ATPase activities, but not for modification.</text>
</comment>
<dbReference type="Gene3D" id="3.40.50.300">
    <property type="entry name" value="P-loop containing nucleotide triphosphate hydrolases"/>
    <property type="match status" value="2"/>
</dbReference>
<keyword evidence="5 10" id="KW-0680">Restriction system</keyword>
<accession>A0A367XK27</accession>
<dbReference type="GO" id="GO:0009035">
    <property type="term" value="F:type I site-specific deoxyribonuclease activity"/>
    <property type="evidence" value="ECO:0007669"/>
    <property type="project" value="UniProtKB-EC"/>
</dbReference>
<dbReference type="Proteomes" id="UP000252517">
    <property type="component" value="Unassembled WGS sequence"/>
</dbReference>
<dbReference type="PANTHER" id="PTHR30195">
    <property type="entry name" value="TYPE I SITE-SPECIFIC DEOXYRIBONUCLEASE PROTEIN SUBUNIT M AND R"/>
    <property type="match status" value="1"/>
</dbReference>
<dbReference type="EC" id="3.1.21.3" evidence="10"/>
<keyword evidence="3" id="KW-0540">Nuclease</keyword>
<dbReference type="InterPro" id="IPR007409">
    <property type="entry name" value="Restrct_endonuc_type1_HsdR_N"/>
</dbReference>
<evidence type="ECO:0000313" key="13">
    <source>
        <dbReference type="Proteomes" id="UP000252517"/>
    </source>
</evidence>
<comment type="similarity">
    <text evidence="2 10">Belongs to the HsdR family.</text>
</comment>
<comment type="subunit">
    <text evidence="10">The type I restriction/modification system is composed of three polypeptides R, M and S.</text>
</comment>
<organism evidence="12 13">
    <name type="scientific">Thalassospira profundimaris</name>
    <dbReference type="NCBI Taxonomy" id="502049"/>
    <lineage>
        <taxon>Bacteria</taxon>
        <taxon>Pseudomonadati</taxon>
        <taxon>Pseudomonadota</taxon>
        <taxon>Alphaproteobacteria</taxon>
        <taxon>Rhodospirillales</taxon>
        <taxon>Thalassospiraceae</taxon>
        <taxon>Thalassospira</taxon>
    </lineage>
</organism>
<sequence length="1056" mass="119151">MTPPSPAYEYSEDALEQDALRLFGDLGWEIANLYGEWANGASSEGRKNDHEVVLVARLRSALVRLNPKLGNDAFDQAVETLTRDRSTMIAVNANQEIYGLLKHGVRVEVHDEHGRPTSELVRVIDWNTPENNDFFLASQFWVRGDLYNRRCDLVGFVNGIPLLFIELKASHNTLKAAYDGNLTDYRNAIPQLFTYNSFLMLSNGSKSVMGSTSAAWEHFFEWKRINDEGETGVVSLETMIRGTATPERLLDIVENFTVFEEAKGGLIKKVAKNHQYLGVNKAIKELKKVSKRPANQAGRLGVFWHTQGSGKSLSMVFFTQKILRTVPGNWTFLIVTDREELDSQIYKTFAATGAVTEAEAHATSRAHLRQLLTEDHRYVFTLIHKFGTAQGEVYPKLSDRQDIIVITDEAHRSQYDTLALNMRSALPNAAFLGFTGTPLIAGEEKTKEVFGDYISVYDFGQSIADGATVPLYYENRIPELQLTNENLSDDLQKILEDAELDSDQERKVQQVFAKEYHLITRDERLEAIAEDLVQHFTGRGYQGKAMMVCIDKATAIKMYDKVQAHWKDHLSRLKAKLTTVPREEREAIQATIERMEETDMAVVVSQGQNEIAEMEAKGLDILPHRRRMVEDDIDEEFKDAANPLRLVFVCAMWITGFDVPSCSTIYLDKPMKNHTLMQTIARANRKYPGKEAGLIVDYVGVFRKLQEALSIYGGEAGSGGEQPIKDKSELVEHLKKLIAPAIGYMVEREIDPTKIKEAKGFEKIALVDDALEKLIKNDDEKRTFLSMASSVSRVYRAILPDKIANEVVADAVLISVLAIKIKKEAPPIDISTVMDQVEDLLDRSVAPVPYLIHETPDEKLYDLGKIDFEKLKEKFAKGRKRTEAEKLKALLNEKLVQMAKLNPSRADFLEKFEKLIARYNSGSANIDELFDQLLDLAASTNEEDQRAMREGLTEEELAVFDILTQPEPALTDKQRENVKKVCKSLLEKLKAEKLVLDWREKAATRGAVRQAIEIELDRGLPEVYDETIYEDKCHAAFAHIFSSYSGGGASIYSTLH</sequence>
<evidence type="ECO:0000256" key="3">
    <source>
        <dbReference type="ARBA" id="ARBA00022722"/>
    </source>
</evidence>
<dbReference type="InterPro" id="IPR051268">
    <property type="entry name" value="Type-I_R_enzyme_R_subunit"/>
</dbReference>
<evidence type="ECO:0000256" key="4">
    <source>
        <dbReference type="ARBA" id="ARBA00022741"/>
    </source>
</evidence>
<dbReference type="Pfam" id="PF18766">
    <property type="entry name" value="SWI2_SNF2"/>
    <property type="match status" value="1"/>
</dbReference>